<protein>
    <submittedName>
        <fullName evidence="1">Uncharacterized protein</fullName>
    </submittedName>
</protein>
<evidence type="ECO:0000313" key="2">
    <source>
        <dbReference type="Proteomes" id="UP001597262"/>
    </source>
</evidence>
<keyword evidence="2" id="KW-1185">Reference proteome</keyword>
<name>A0ABW3RWM8_9BACL</name>
<comment type="caution">
    <text evidence="1">The sequence shown here is derived from an EMBL/GenBank/DDBJ whole genome shotgun (WGS) entry which is preliminary data.</text>
</comment>
<sequence length="46" mass="4970">MTYTKDSGLVKVWVGLLLSGAYTLDQVPNLFNLKTVVAEVVNGTDV</sequence>
<dbReference type="Proteomes" id="UP001597262">
    <property type="component" value="Unassembled WGS sequence"/>
</dbReference>
<organism evidence="1 2">
    <name type="scientific">Paenibacillus puldeungensis</name>
    <dbReference type="NCBI Taxonomy" id="696536"/>
    <lineage>
        <taxon>Bacteria</taxon>
        <taxon>Bacillati</taxon>
        <taxon>Bacillota</taxon>
        <taxon>Bacilli</taxon>
        <taxon>Bacillales</taxon>
        <taxon>Paenibacillaceae</taxon>
        <taxon>Paenibacillus</taxon>
    </lineage>
</organism>
<dbReference type="RefSeq" id="WP_379319345.1">
    <property type="nucleotide sequence ID" value="NZ_JBHTLM010000007.1"/>
</dbReference>
<proteinExistence type="predicted"/>
<accession>A0ABW3RWM8</accession>
<evidence type="ECO:0000313" key="1">
    <source>
        <dbReference type="EMBL" id="MFD1176893.1"/>
    </source>
</evidence>
<reference evidence="2" key="1">
    <citation type="journal article" date="2019" name="Int. J. Syst. Evol. Microbiol.">
        <title>The Global Catalogue of Microorganisms (GCM) 10K type strain sequencing project: providing services to taxonomists for standard genome sequencing and annotation.</title>
        <authorList>
            <consortium name="The Broad Institute Genomics Platform"/>
            <consortium name="The Broad Institute Genome Sequencing Center for Infectious Disease"/>
            <person name="Wu L."/>
            <person name="Ma J."/>
        </authorList>
    </citation>
    <scope>NUCLEOTIDE SEQUENCE [LARGE SCALE GENOMIC DNA]</scope>
    <source>
        <strain evidence="2">CCUG 59189</strain>
    </source>
</reference>
<dbReference type="EMBL" id="JBHTLM010000007">
    <property type="protein sequence ID" value="MFD1176893.1"/>
    <property type="molecule type" value="Genomic_DNA"/>
</dbReference>
<gene>
    <name evidence="1" type="ORF">ACFQ3W_11355</name>
</gene>